<feature type="domain" description="DUF11" evidence="2">
    <location>
        <begin position="335"/>
        <end position="443"/>
    </location>
</feature>
<gene>
    <name evidence="3" type="ORF">OJ997_30480</name>
</gene>
<feature type="domain" description="DUF11" evidence="2">
    <location>
        <begin position="728"/>
        <end position="854"/>
    </location>
</feature>
<dbReference type="Proteomes" id="UP001147653">
    <property type="component" value="Unassembled WGS sequence"/>
</dbReference>
<feature type="domain" description="DUF11" evidence="2">
    <location>
        <begin position="606"/>
        <end position="720"/>
    </location>
</feature>
<organism evidence="3 4">
    <name type="scientific">Solirubrobacter phytolaccae</name>
    <dbReference type="NCBI Taxonomy" id="1404360"/>
    <lineage>
        <taxon>Bacteria</taxon>
        <taxon>Bacillati</taxon>
        <taxon>Actinomycetota</taxon>
        <taxon>Thermoleophilia</taxon>
        <taxon>Solirubrobacterales</taxon>
        <taxon>Solirubrobacteraceae</taxon>
        <taxon>Solirubrobacter</taxon>
    </lineage>
</organism>
<dbReference type="GO" id="GO:0005975">
    <property type="term" value="P:carbohydrate metabolic process"/>
    <property type="evidence" value="ECO:0007669"/>
    <property type="project" value="UniProtKB-ARBA"/>
</dbReference>
<dbReference type="InterPro" id="IPR001434">
    <property type="entry name" value="OmcB-like_DUF11"/>
</dbReference>
<dbReference type="Gene3D" id="2.60.40.10">
    <property type="entry name" value="Immunoglobulins"/>
    <property type="match status" value="2"/>
</dbReference>
<feature type="domain" description="DUF11" evidence="2">
    <location>
        <begin position="463"/>
        <end position="574"/>
    </location>
</feature>
<dbReference type="Pfam" id="PF01345">
    <property type="entry name" value="DUF11"/>
    <property type="match status" value="4"/>
</dbReference>
<evidence type="ECO:0000313" key="3">
    <source>
        <dbReference type="EMBL" id="MDA0184668.1"/>
    </source>
</evidence>
<proteinExistence type="predicted"/>
<name>A0A9X3SBG7_9ACTN</name>
<dbReference type="AlphaFoldDB" id="A0A9X3SBG7"/>
<evidence type="ECO:0000259" key="2">
    <source>
        <dbReference type="Pfam" id="PF01345"/>
    </source>
</evidence>
<sequence length="983" mass="101436">MARAERPFSARFAQNTQGDIALAANTLLSCVGTEPACPAARAGSSSPISGANNNARVMTYVDIDADPATFASSTAALSLPTDARILFAGLYWGGRTAAGTGGAPAPDPAARGTVWLQAPGDDAYRVLSASAPVDTAGETYQGFLDVTAIVRTAGPGDYTVANVQAGTGRSDGQLAGWTLVVAYGDGGAPPRSLAVFDGLQQVGSSSAGVTIPLSGFRTPSSGPVRSRVGVVVYEGDRGTTGDGATLQGAAGPVALTNIANPATNAFNSTITRDGSDAGTRTPAYANQLGFDADVFSTTNVLGNGQTSTQVRLTTNGDAYQPGVVTIATELFAPRIAVTKQVSRESASLGDELTYTTTIANTGEDVATQVDFDDALPAGVAPLPGTLTVDGTPVPDPTGGALRVADLPPGATRTVAFRVRIAADGIATGTVLENVAEVAFTATDLGTRDLVRSAPARTRVLVPDVAVTKRHTPDFVVGVPSTYTIEVRNAGEAPTSGEVRVSDTLPAGLAPGAVTAPGWTCTAPPALSCTRADALAPGETFPPIELVVTPQLGAGDVSNTVTVDATPDGHAANDAFTDAGAASLAVVDLEVSKLTVSRPSQSPSGFIPGERIEFAVTVRNNGPDTAREVGIADLAPVSLVIDRAATGAPYPCTYPPAPVPGTYVECQVGTLEPGESRTIPVVATLATTLPDYPSNSEEVNRAATSSLAGEYDFTNNLAESTFPTLPVTDIAISKRAEPAEVPEGGLVTYTLVVRNDGPAVADVFFADTLPDELLDPEVTIAGGTGDCTLEPFPDVTERPIPQCVIPQMEVGGERTITIRTRVALGTAGRTLPNFAAVSPDAAEPDFTDNTANASVLVIAAPPPETPDPTAVPQPGTPAPAAPPPVTVETTCRSQRTFAIRLRERRGRVVRSARVLVNGRRVATFRRADGRWTAKVDLRGLPAGTYAVELEARLRDGRRLRWTRSYRTCTTKLPPSNRLSDRDAL</sequence>
<dbReference type="InterPro" id="IPR051172">
    <property type="entry name" value="Chlamydia_OmcB"/>
</dbReference>
<evidence type="ECO:0000256" key="1">
    <source>
        <dbReference type="SAM" id="MobiDB-lite"/>
    </source>
</evidence>
<dbReference type="Gene3D" id="2.60.40.740">
    <property type="match status" value="1"/>
</dbReference>
<dbReference type="PROSITE" id="PS51257">
    <property type="entry name" value="PROKAR_LIPOPROTEIN"/>
    <property type="match status" value="1"/>
</dbReference>
<dbReference type="NCBIfam" id="TIGR01451">
    <property type="entry name" value="B_ant_repeat"/>
    <property type="match status" value="4"/>
</dbReference>
<dbReference type="InterPro" id="IPR013783">
    <property type="entry name" value="Ig-like_fold"/>
</dbReference>
<dbReference type="EMBL" id="JAPDDP010000083">
    <property type="protein sequence ID" value="MDA0184668.1"/>
    <property type="molecule type" value="Genomic_DNA"/>
</dbReference>
<keyword evidence="4" id="KW-1185">Reference proteome</keyword>
<dbReference type="PANTHER" id="PTHR34819">
    <property type="entry name" value="LARGE CYSTEINE-RICH PERIPLASMIC PROTEIN OMCB"/>
    <property type="match status" value="1"/>
</dbReference>
<protein>
    <submittedName>
        <fullName evidence="3">DUF11 domain-containing protein</fullName>
    </submittedName>
</protein>
<reference evidence="3" key="1">
    <citation type="submission" date="2022-10" db="EMBL/GenBank/DDBJ databases">
        <title>The WGS of Solirubrobacter phytolaccae KCTC 29190.</title>
        <authorList>
            <person name="Jiang Z."/>
        </authorList>
    </citation>
    <scope>NUCLEOTIDE SEQUENCE</scope>
    <source>
        <strain evidence="3">KCTC 29190</strain>
    </source>
</reference>
<comment type="caution">
    <text evidence="3">The sequence shown here is derived from an EMBL/GenBank/DDBJ whole genome shotgun (WGS) entry which is preliminary data.</text>
</comment>
<dbReference type="InterPro" id="IPR047589">
    <property type="entry name" value="DUF11_rpt"/>
</dbReference>
<accession>A0A9X3SBG7</accession>
<feature type="region of interest" description="Disordered" evidence="1">
    <location>
        <begin position="861"/>
        <end position="886"/>
    </location>
</feature>
<evidence type="ECO:0000313" key="4">
    <source>
        <dbReference type="Proteomes" id="UP001147653"/>
    </source>
</evidence>
<feature type="compositionally biased region" description="Pro residues" evidence="1">
    <location>
        <begin position="861"/>
        <end position="884"/>
    </location>
</feature>
<dbReference type="RefSeq" id="WP_270029122.1">
    <property type="nucleotide sequence ID" value="NZ_JAPDDP010000083.1"/>
</dbReference>